<feature type="region of interest" description="Disordered" evidence="9">
    <location>
        <begin position="1"/>
        <end position="24"/>
    </location>
</feature>
<dbReference type="EC" id="2.4.2.-" evidence="13"/>
<evidence type="ECO:0000256" key="8">
    <source>
        <dbReference type="ARBA" id="ARBA00049902"/>
    </source>
</evidence>
<dbReference type="InterPro" id="IPR001264">
    <property type="entry name" value="Glyco_trans_51"/>
</dbReference>
<comment type="catalytic activity">
    <reaction evidence="7">
        <text>Preferential cleavage: (Ac)2-L-Lys-D-Ala-|-D-Ala. Also transpeptidation of peptidyl-alanyl moieties that are N-acyl substituents of D-alanine.</text>
        <dbReference type="EC" id="3.4.16.4"/>
    </reaction>
</comment>
<keyword evidence="6" id="KW-0511">Multifunctional enzyme</keyword>
<feature type="transmembrane region" description="Helical" evidence="10">
    <location>
        <begin position="31"/>
        <end position="54"/>
    </location>
</feature>
<feature type="compositionally biased region" description="Basic and acidic residues" evidence="9">
    <location>
        <begin position="771"/>
        <end position="780"/>
    </location>
</feature>
<evidence type="ECO:0000256" key="2">
    <source>
        <dbReference type="ARBA" id="ARBA00022670"/>
    </source>
</evidence>
<dbReference type="Pfam" id="PF00905">
    <property type="entry name" value="Transpeptidase"/>
    <property type="match status" value="1"/>
</dbReference>
<dbReference type="InterPro" id="IPR036950">
    <property type="entry name" value="PBP_transglycosylase"/>
</dbReference>
<evidence type="ECO:0000256" key="7">
    <source>
        <dbReference type="ARBA" id="ARBA00034000"/>
    </source>
</evidence>
<evidence type="ECO:0000313" key="13">
    <source>
        <dbReference type="EMBL" id="MCI0182037.1"/>
    </source>
</evidence>
<comment type="catalytic activity">
    <reaction evidence="8">
        <text>[GlcNAc-(1-&gt;4)-Mur2Ac(oyl-L-Ala-gamma-D-Glu-L-Lys-D-Ala-D-Ala)](n)-di-trans,octa-cis-undecaprenyl diphosphate + beta-D-GlcNAc-(1-&gt;4)-Mur2Ac(oyl-L-Ala-gamma-D-Glu-L-Lys-D-Ala-D-Ala)-di-trans,octa-cis-undecaprenyl diphosphate = [GlcNAc-(1-&gt;4)-Mur2Ac(oyl-L-Ala-gamma-D-Glu-L-Lys-D-Ala-D-Ala)](n+1)-di-trans,octa-cis-undecaprenyl diphosphate + di-trans,octa-cis-undecaprenyl diphosphate + H(+)</text>
        <dbReference type="Rhea" id="RHEA:23708"/>
        <dbReference type="Rhea" id="RHEA-COMP:9602"/>
        <dbReference type="Rhea" id="RHEA-COMP:9603"/>
        <dbReference type="ChEBI" id="CHEBI:15378"/>
        <dbReference type="ChEBI" id="CHEBI:58405"/>
        <dbReference type="ChEBI" id="CHEBI:60033"/>
        <dbReference type="ChEBI" id="CHEBI:78435"/>
        <dbReference type="EC" id="2.4.99.28"/>
    </reaction>
</comment>
<dbReference type="GO" id="GO:0030288">
    <property type="term" value="C:outer membrane-bounded periplasmic space"/>
    <property type="evidence" value="ECO:0007669"/>
    <property type="project" value="TreeGrafter"/>
</dbReference>
<dbReference type="Pfam" id="PF00912">
    <property type="entry name" value="Transgly"/>
    <property type="match status" value="1"/>
</dbReference>
<dbReference type="RefSeq" id="WP_241711657.1">
    <property type="nucleotide sequence ID" value="NZ_JALBUF010000001.1"/>
</dbReference>
<dbReference type="Gene3D" id="3.40.710.10">
    <property type="entry name" value="DD-peptidase/beta-lactamase superfamily"/>
    <property type="match status" value="1"/>
</dbReference>
<feature type="domain" description="Glycosyl transferase family 51" evidence="12">
    <location>
        <begin position="79"/>
        <end position="261"/>
    </location>
</feature>
<evidence type="ECO:0000259" key="11">
    <source>
        <dbReference type="Pfam" id="PF00905"/>
    </source>
</evidence>
<dbReference type="InterPro" id="IPR001460">
    <property type="entry name" value="PCN-bd_Tpept"/>
</dbReference>
<feature type="region of interest" description="Disordered" evidence="9">
    <location>
        <begin position="771"/>
        <end position="803"/>
    </location>
</feature>
<dbReference type="InterPro" id="IPR023346">
    <property type="entry name" value="Lysozyme-like_dom_sf"/>
</dbReference>
<keyword evidence="5" id="KW-0378">Hydrolase</keyword>
<dbReference type="GO" id="GO:0009252">
    <property type="term" value="P:peptidoglycan biosynthetic process"/>
    <property type="evidence" value="ECO:0007669"/>
    <property type="project" value="TreeGrafter"/>
</dbReference>
<feature type="compositionally biased region" description="Low complexity" evidence="9">
    <location>
        <begin position="791"/>
        <end position="803"/>
    </location>
</feature>
<protein>
    <submittedName>
        <fullName evidence="13">Monofunctional biosynthetic peptidoglycan transglycosylase</fullName>
        <ecNumber evidence="13">2.4.2.-</ecNumber>
    </submittedName>
</protein>
<dbReference type="SUPFAM" id="SSF56601">
    <property type="entry name" value="beta-lactamase/transpeptidase-like"/>
    <property type="match status" value="1"/>
</dbReference>
<keyword evidence="1" id="KW-0121">Carboxypeptidase</keyword>
<evidence type="ECO:0000313" key="14">
    <source>
        <dbReference type="Proteomes" id="UP001139263"/>
    </source>
</evidence>
<gene>
    <name evidence="13" type="primary">mtgA_2</name>
    <name evidence="13" type="ORF">MM817_00288</name>
</gene>
<dbReference type="AlphaFoldDB" id="A0A9X2AD78"/>
<dbReference type="GO" id="GO:0008955">
    <property type="term" value="F:peptidoglycan glycosyltransferase activity"/>
    <property type="evidence" value="ECO:0007669"/>
    <property type="project" value="UniProtKB-EC"/>
</dbReference>
<keyword evidence="3 13" id="KW-0328">Glycosyltransferase</keyword>
<dbReference type="InterPro" id="IPR050396">
    <property type="entry name" value="Glycosyltr_51/Transpeptidase"/>
</dbReference>
<evidence type="ECO:0000256" key="6">
    <source>
        <dbReference type="ARBA" id="ARBA00023268"/>
    </source>
</evidence>
<comment type="caution">
    <text evidence="13">The sequence shown here is derived from an EMBL/GenBank/DDBJ whole genome shotgun (WGS) entry which is preliminary data.</text>
</comment>
<sequence>MSNKDPRPTTPVSRRDRAQQKKLKRHKKQTVLALALGGIAVITGFAIGISTYLLKDIPALRLSDFVDLSAASLVYASDGSVLGRFASEGDRRPLTSLQDAGLPLEDAVIAAEDKDFYHHIGIDPLAIVRSAWDDLHHQSIRSGGSTITQQTVKLAMFPNQERTVRRKVQEMVLALELEHRQSKQQILLEYVNALYFGRVHGVPLYGVESAALHIFGRHAKDLSPAQAAFLAAIPNNPTYFSLEQYPEHVLDRQHYILGKMHTLGYLHDGDFLHAMAEPVLQEVRHDRILYAPYESNSPYILAQVSHLAPRLIAQSEGISQSQAQTELESRGYRIYTSIDPSLQQRMEQTIATTRDFPPDLTVVSMGRQRKNKRHVQEQLGMVIIQNTSGRIVALAGGRNFAKSQVDHTLMRRQAGSALKPLVVYGPALEHGIITPGSVVDDIPETYYDPNSPSKQWFPMNWDNQFHGLMTARDALMHSYNLPAISLLNQMGPQIGAHYAWELGLAGIEKSDANSLGLAIGGTRGGVSPEELAAAYSTLARGGLYTEPSLIDRIDDSLGKQVYRHEVRTHRVFHTEVAALLTTMLKQVIESPYGTAHTIARSLHHVDVAGKTGTTDNNKDAWFVGYTPSYTMSAWVGYDFPHALLTTAHYTEPLRPQKLFVRVLGPVINQRREHFVLPATIHPYVICTKSGLLASPLCKAAHDTEIDYFAAGTEPTDICHSHQIVFTTVVNGVRVLATEYTPLYEIKTEILFNRPAITLDQKLQKYAPRDISESIPKELDPRGGFPLSDFQPSSTTVTPLSPSP</sequence>
<keyword evidence="10" id="KW-1133">Transmembrane helix</keyword>
<dbReference type="PANTHER" id="PTHR32282">
    <property type="entry name" value="BINDING PROTEIN TRANSPEPTIDASE, PUTATIVE-RELATED"/>
    <property type="match status" value="1"/>
</dbReference>
<dbReference type="PANTHER" id="PTHR32282:SF33">
    <property type="entry name" value="PEPTIDOGLYCAN GLYCOSYLTRANSFERASE"/>
    <property type="match status" value="1"/>
</dbReference>
<feature type="compositionally biased region" description="Basic and acidic residues" evidence="9">
    <location>
        <begin position="1"/>
        <end position="19"/>
    </location>
</feature>
<proteinExistence type="predicted"/>
<dbReference type="Proteomes" id="UP001139263">
    <property type="component" value="Unassembled WGS sequence"/>
</dbReference>
<evidence type="ECO:0000256" key="4">
    <source>
        <dbReference type="ARBA" id="ARBA00022679"/>
    </source>
</evidence>
<organism evidence="13 14">
    <name type="scientific">Sulfoacidibacillus ferrooxidans</name>
    <dbReference type="NCBI Taxonomy" id="2005001"/>
    <lineage>
        <taxon>Bacteria</taxon>
        <taxon>Bacillati</taxon>
        <taxon>Bacillota</taxon>
        <taxon>Bacilli</taxon>
        <taxon>Bacillales</taxon>
        <taxon>Alicyclobacillaceae</taxon>
        <taxon>Sulfoacidibacillus</taxon>
    </lineage>
</organism>
<accession>A0A9X2AD78</accession>
<dbReference type="InterPro" id="IPR012338">
    <property type="entry name" value="Beta-lactam/transpept-like"/>
</dbReference>
<evidence type="ECO:0000256" key="10">
    <source>
        <dbReference type="SAM" id="Phobius"/>
    </source>
</evidence>
<dbReference type="GO" id="GO:0006508">
    <property type="term" value="P:proteolysis"/>
    <property type="evidence" value="ECO:0007669"/>
    <property type="project" value="UniProtKB-KW"/>
</dbReference>
<evidence type="ECO:0000256" key="3">
    <source>
        <dbReference type="ARBA" id="ARBA00022676"/>
    </source>
</evidence>
<dbReference type="EMBL" id="JALBUF010000001">
    <property type="protein sequence ID" value="MCI0182037.1"/>
    <property type="molecule type" value="Genomic_DNA"/>
</dbReference>
<dbReference type="GO" id="GO:0008658">
    <property type="term" value="F:penicillin binding"/>
    <property type="evidence" value="ECO:0007669"/>
    <property type="project" value="InterPro"/>
</dbReference>
<keyword evidence="14" id="KW-1185">Reference proteome</keyword>
<dbReference type="GO" id="GO:0009002">
    <property type="term" value="F:serine-type D-Ala-D-Ala carboxypeptidase activity"/>
    <property type="evidence" value="ECO:0007669"/>
    <property type="project" value="UniProtKB-EC"/>
</dbReference>
<name>A0A9X2AD78_9BACL</name>
<evidence type="ECO:0000259" key="12">
    <source>
        <dbReference type="Pfam" id="PF00912"/>
    </source>
</evidence>
<keyword evidence="4 13" id="KW-0808">Transferase</keyword>
<dbReference type="SUPFAM" id="SSF53955">
    <property type="entry name" value="Lysozyme-like"/>
    <property type="match status" value="1"/>
</dbReference>
<evidence type="ECO:0000256" key="9">
    <source>
        <dbReference type="SAM" id="MobiDB-lite"/>
    </source>
</evidence>
<dbReference type="Gene3D" id="1.10.3810.10">
    <property type="entry name" value="Biosynthetic peptidoglycan transglycosylase-like"/>
    <property type="match status" value="1"/>
</dbReference>
<evidence type="ECO:0000256" key="5">
    <source>
        <dbReference type="ARBA" id="ARBA00022801"/>
    </source>
</evidence>
<reference evidence="13" key="1">
    <citation type="submission" date="2022-03" db="EMBL/GenBank/DDBJ databases">
        <title>Draft Genome Sequence of Firmicute Strain S0AB, a Heterotrophic Iron/Sulfur-Oxidizing Extreme Acidophile.</title>
        <authorList>
            <person name="Vergara E."/>
            <person name="Pakostova E."/>
            <person name="Johnson D.B."/>
            <person name="Holmes D.S."/>
        </authorList>
    </citation>
    <scope>NUCLEOTIDE SEQUENCE</scope>
    <source>
        <strain evidence="13">S0AB</strain>
    </source>
</reference>
<feature type="domain" description="Penicillin-binding protein transpeptidase" evidence="11">
    <location>
        <begin position="381"/>
        <end position="632"/>
    </location>
</feature>
<evidence type="ECO:0000256" key="1">
    <source>
        <dbReference type="ARBA" id="ARBA00022645"/>
    </source>
</evidence>
<keyword evidence="10" id="KW-0472">Membrane</keyword>
<keyword evidence="2" id="KW-0645">Protease</keyword>
<keyword evidence="10" id="KW-0812">Transmembrane</keyword>